<evidence type="ECO:0000256" key="20">
    <source>
        <dbReference type="ARBA" id="ARBA00058754"/>
    </source>
</evidence>
<feature type="compositionally biased region" description="Polar residues" evidence="26">
    <location>
        <begin position="1"/>
        <end position="11"/>
    </location>
</feature>
<evidence type="ECO:0000256" key="14">
    <source>
        <dbReference type="ARBA" id="ARBA00023136"/>
    </source>
</evidence>
<proteinExistence type="inferred from homology"/>
<dbReference type="FunFam" id="3.30.43.10:FF:000003">
    <property type="entry name" value="Alkylglycerone-phosphate synthase"/>
    <property type="match status" value="1"/>
</dbReference>
<dbReference type="PANTHER" id="PTHR46568:SF1">
    <property type="entry name" value="ALKYLDIHYDROXYACETONEPHOSPHATE SYNTHASE, PEROXISOMAL"/>
    <property type="match status" value="1"/>
</dbReference>
<dbReference type="Ensembl" id="ENSCCRT00015107558.1">
    <property type="protein sequence ID" value="ENSCCRP00015104209.1"/>
    <property type="gene ID" value="ENSCCRG00015040791.1"/>
</dbReference>
<evidence type="ECO:0000256" key="24">
    <source>
        <dbReference type="PIRSR" id="PIRSR625650-4"/>
    </source>
</evidence>
<evidence type="ECO:0000256" key="2">
    <source>
        <dbReference type="ARBA" id="ARBA00004670"/>
    </source>
</evidence>
<evidence type="ECO:0000256" key="10">
    <source>
        <dbReference type="ARBA" id="ARBA00022827"/>
    </source>
</evidence>
<dbReference type="EC" id="2.5.1.26" evidence="25"/>
<keyword evidence="10 23" id="KW-0274">FAD</keyword>
<dbReference type="FunFam" id="3.30.300.330:FF:000001">
    <property type="entry name" value="Alkylglycerone-phosphate synthase"/>
    <property type="match status" value="1"/>
</dbReference>
<evidence type="ECO:0000256" key="16">
    <source>
        <dbReference type="ARBA" id="ARBA00046271"/>
    </source>
</evidence>
<dbReference type="UniPathway" id="UPA00781"/>
<keyword evidence="11" id="KW-0809">Transit peptide</keyword>
<protein>
    <recommendedName>
        <fullName evidence="25">Alkylglycerone-phosphate synthase</fullName>
        <shortName evidence="25">Alkyl-DHAP synthase</shortName>
        <ecNumber evidence="25">2.5.1.26</ecNumber>
    </recommendedName>
</protein>
<dbReference type="Pfam" id="PF01565">
    <property type="entry name" value="FAD_binding_4"/>
    <property type="match status" value="1"/>
</dbReference>
<feature type="region of interest" description="Disordered" evidence="26">
    <location>
        <begin position="1"/>
        <end position="53"/>
    </location>
</feature>
<dbReference type="Gene3D" id="3.30.70.3450">
    <property type="match status" value="1"/>
</dbReference>
<evidence type="ECO:0000256" key="26">
    <source>
        <dbReference type="SAM" id="MobiDB-lite"/>
    </source>
</evidence>
<comment type="pathway">
    <text evidence="2 25">Glycerolipid metabolism; ether lipid biosynthesis.</text>
</comment>
<dbReference type="GO" id="GO:0071949">
    <property type="term" value="F:FAD binding"/>
    <property type="evidence" value="ECO:0007669"/>
    <property type="project" value="InterPro"/>
</dbReference>
<comment type="catalytic activity">
    <reaction evidence="18">
        <text>1-hexadecanoylglycerone 3-phosphate + a long-chain fatty acid = a 1-acylglycerone 3-phosphate + hexadecanoate</text>
        <dbReference type="Rhea" id="RHEA:40727"/>
        <dbReference type="ChEBI" id="CHEBI:7896"/>
        <dbReference type="ChEBI" id="CHEBI:57534"/>
        <dbReference type="ChEBI" id="CHEBI:57560"/>
        <dbReference type="ChEBI" id="CHEBI:58303"/>
    </reaction>
    <physiologicalReaction direction="left-to-right" evidence="18">
        <dbReference type="Rhea" id="RHEA:40728"/>
    </physiologicalReaction>
</comment>
<dbReference type="AlphaFoldDB" id="A0A8C2GMF3"/>
<keyword evidence="13 25" id="KW-0443">Lipid metabolism</keyword>
<dbReference type="Gene3D" id="3.30.160.650">
    <property type="match status" value="1"/>
</dbReference>
<evidence type="ECO:0000256" key="22">
    <source>
        <dbReference type="PIRSR" id="PIRSR625650-2"/>
    </source>
</evidence>
<dbReference type="PROSITE" id="PS51387">
    <property type="entry name" value="FAD_PCMH"/>
    <property type="match status" value="1"/>
</dbReference>
<comment type="subunit">
    <text evidence="5 25">Homodimer.</text>
</comment>
<evidence type="ECO:0000313" key="29">
    <source>
        <dbReference type="Proteomes" id="UP000694700"/>
    </source>
</evidence>
<evidence type="ECO:0000256" key="25">
    <source>
        <dbReference type="RuleBase" id="RU363113"/>
    </source>
</evidence>
<evidence type="ECO:0000256" key="18">
    <source>
        <dbReference type="ARBA" id="ARBA00050511"/>
    </source>
</evidence>
<dbReference type="InterPro" id="IPR025650">
    <property type="entry name" value="Alkyl-DHAP_Synthase"/>
</dbReference>
<evidence type="ECO:0000313" key="28">
    <source>
        <dbReference type="Ensembl" id="ENSCCRP00015104209.1"/>
    </source>
</evidence>
<evidence type="ECO:0000256" key="4">
    <source>
        <dbReference type="ARBA" id="ARBA00008000"/>
    </source>
</evidence>
<feature type="binding site" evidence="22">
    <location>
        <position position="531"/>
    </location>
    <ligand>
        <name>substrate</name>
    </ligand>
</feature>
<evidence type="ECO:0000256" key="11">
    <source>
        <dbReference type="ARBA" id="ARBA00022946"/>
    </source>
</evidence>
<evidence type="ECO:0000256" key="3">
    <source>
        <dbReference type="ARBA" id="ARBA00005189"/>
    </source>
</evidence>
<dbReference type="SUPFAM" id="SSF55103">
    <property type="entry name" value="FAD-linked oxidases, C-terminal domain"/>
    <property type="match status" value="1"/>
</dbReference>
<dbReference type="GO" id="GO:0008611">
    <property type="term" value="P:ether lipid biosynthetic process"/>
    <property type="evidence" value="ECO:0007669"/>
    <property type="project" value="UniProtKB-UniPathway"/>
</dbReference>
<feature type="binding site" evidence="23">
    <location>
        <begin position="284"/>
        <end position="287"/>
    </location>
    <ligand>
        <name>FAD</name>
        <dbReference type="ChEBI" id="CHEBI:57692"/>
    </ligand>
</feature>
<evidence type="ECO:0000256" key="23">
    <source>
        <dbReference type="PIRSR" id="PIRSR625650-3"/>
    </source>
</evidence>
<feature type="domain" description="FAD-binding PCMH-type" evidence="27">
    <location>
        <begin position="170"/>
        <end position="400"/>
    </location>
</feature>
<evidence type="ECO:0000256" key="8">
    <source>
        <dbReference type="ARBA" id="ARBA00022630"/>
    </source>
</evidence>
<evidence type="ECO:0000256" key="15">
    <source>
        <dbReference type="ARBA" id="ARBA00023140"/>
    </source>
</evidence>
<dbReference type="PANTHER" id="PTHR46568">
    <property type="entry name" value="ALKYLDIHYDROXYACETONEPHOSPHATE SYNTHASE, PEROXISOMAL"/>
    <property type="match status" value="1"/>
</dbReference>
<dbReference type="FunFam" id="1.10.45.10:FF:000002">
    <property type="entry name" value="Alkylglycerone-phosphate synthase"/>
    <property type="match status" value="1"/>
</dbReference>
<sequence length="674" mass="74971">MASNSSSSAQQRLRIIAGHLQKRPEEENASVAAQECKAEAPRSEPSSATPVPRRRQEIMKWNGWGYSDSRFLFNKKGQAEFTGKRYRLSGLILPSLKDWFEGTFGANLQHRSPATPSLNLSAVAPPHLNQPFVEDLKAAGLSVSHDPEDRVFRAHGHCLHEVFALREGRIGRVPDVVVWPSCHNDVEKIVELACKHNVCLIPYGGGTSVSSALECPREETRSIVSLDTSQMNRILWIDEKNLTAHVEAGIIGQDLERQLNERGYCTGHEPDSMEFSSLGGWVATRASGMKKNIYGNIEDLVCLPSLNTQTHTGLGHAHTLQMFPPHQSCSVGVLLEVIQGTCDLMCSQVVHIKMVTPRGVIEKSCLGPRMSTGPDIHHFILGSEGTLGVVTEVTLKIRPIPEYQKYGSVVFPNFQQGVACLREVARQRCAPASIRLMDNEQFQFGHALKPQVSSIFTSFLDGLKKFYITKFKGFDPHHLCVATLLFEGDRGKVLQHEKQVYDIAAKFGGLAAGEDNGQRGYMLTFVIAYLRDLGMDYYVIGESFETSVPWDRVLDLCRNVKERIVRECKERGVQFPPLSTCRVTQTYDAGACVYFYFAFNYRGLSDPVHIYEQVEHAAREEILANGGSLSHHHGVGKLRKEWMKASVSGVGLGMLKSVKEYVDPQNIFGNGNLL</sequence>
<name>A0A8C2GMF3_CYPCA</name>
<comment type="cofactor">
    <cofactor evidence="1 23 25">
        <name>FAD</name>
        <dbReference type="ChEBI" id="CHEBI:57692"/>
    </cofactor>
</comment>
<dbReference type="InterPro" id="IPR016171">
    <property type="entry name" value="Vanillyl_alc_oxidase_C-sub2"/>
</dbReference>
<evidence type="ECO:0000256" key="13">
    <source>
        <dbReference type="ARBA" id="ARBA00023098"/>
    </source>
</evidence>
<keyword evidence="7" id="KW-0597">Phosphoprotein</keyword>
<dbReference type="InterPro" id="IPR004113">
    <property type="entry name" value="FAD-bd_oxidored_4_C"/>
</dbReference>
<dbReference type="Proteomes" id="UP000694700">
    <property type="component" value="Unplaced"/>
</dbReference>
<evidence type="ECO:0000256" key="7">
    <source>
        <dbReference type="ARBA" id="ARBA00022553"/>
    </source>
</evidence>
<dbReference type="InterPro" id="IPR016164">
    <property type="entry name" value="FAD-linked_Oxase-like_C"/>
</dbReference>
<dbReference type="InterPro" id="IPR006094">
    <property type="entry name" value="Oxid_FAD_bind_N"/>
</dbReference>
<evidence type="ECO:0000256" key="1">
    <source>
        <dbReference type="ARBA" id="ARBA00001974"/>
    </source>
</evidence>
<dbReference type="Gene3D" id="3.30.300.330">
    <property type="match status" value="1"/>
</dbReference>
<evidence type="ECO:0000256" key="5">
    <source>
        <dbReference type="ARBA" id="ARBA00011738"/>
    </source>
</evidence>
<comment type="function">
    <text evidence="25">Catalyzes the exchange of an acyl for a long-chain alkyl group and the formation of the ether bond in the biosynthesis of ether phospholipids.</text>
</comment>
<comment type="catalytic activity">
    <reaction evidence="17">
        <text>a long chain fatty alcohol + a 1-acylglycerone 3-phosphate = a 1-O-alkylglycerone 3-phosphate + a long-chain fatty acid + H(+)</text>
        <dbReference type="Rhea" id="RHEA:36171"/>
        <dbReference type="ChEBI" id="CHEBI:15378"/>
        <dbReference type="ChEBI" id="CHEBI:17135"/>
        <dbReference type="ChEBI" id="CHEBI:57534"/>
        <dbReference type="ChEBI" id="CHEBI:57560"/>
        <dbReference type="ChEBI" id="CHEBI:73315"/>
        <dbReference type="EC" id="2.5.1.26"/>
    </reaction>
    <physiologicalReaction direction="left-to-right" evidence="17">
        <dbReference type="Rhea" id="RHEA:36172"/>
    </physiologicalReaction>
</comment>
<keyword evidence="12" id="KW-0007">Acetylation</keyword>
<dbReference type="SUPFAM" id="SSF56176">
    <property type="entry name" value="FAD-binding/transporter-associated domain-like"/>
    <property type="match status" value="1"/>
</dbReference>
<keyword evidence="9 25" id="KW-0808">Transferase</keyword>
<evidence type="ECO:0000256" key="21">
    <source>
        <dbReference type="PIRSR" id="PIRSR625650-1"/>
    </source>
</evidence>
<feature type="site" description="Important for enzyme activity" evidence="24">
    <location>
        <position position="435"/>
    </location>
</feature>
<evidence type="ECO:0000256" key="12">
    <source>
        <dbReference type="ARBA" id="ARBA00022990"/>
    </source>
</evidence>
<dbReference type="InterPro" id="IPR016166">
    <property type="entry name" value="FAD-bd_PCMH"/>
</dbReference>
<reference evidence="28" key="1">
    <citation type="submission" date="2025-08" db="UniProtKB">
        <authorList>
            <consortium name="Ensembl"/>
        </authorList>
    </citation>
    <scope>IDENTIFICATION</scope>
</reference>
<feature type="active site" description="Proton donor/acceptor" evidence="21">
    <location>
        <position position="594"/>
    </location>
</feature>
<feature type="binding site" evidence="23">
    <location>
        <begin position="384"/>
        <end position="390"/>
    </location>
    <ligand>
        <name>FAD</name>
        <dbReference type="ChEBI" id="CHEBI:57692"/>
    </ligand>
</feature>
<dbReference type="InterPro" id="IPR036318">
    <property type="entry name" value="FAD-bd_PCMH-like_sf"/>
</dbReference>
<keyword evidence="6 25" id="KW-0444">Lipid biosynthesis</keyword>
<comment type="subcellular location">
    <subcellularLocation>
        <location evidence="16">Peroxisome membrane</location>
    </subcellularLocation>
</comment>
<dbReference type="InterPro" id="IPR016167">
    <property type="entry name" value="FAD-bd_PCMH_sub1"/>
</dbReference>
<comment type="pathway">
    <text evidence="3">Lipid metabolism.</text>
</comment>
<dbReference type="Pfam" id="PF02913">
    <property type="entry name" value="FAD-oxidase_C"/>
    <property type="match status" value="1"/>
</dbReference>
<keyword evidence="14" id="KW-0472">Membrane</keyword>
<dbReference type="Gene3D" id="3.30.43.10">
    <property type="entry name" value="Uridine Diphospho-n-acetylenolpyruvylglucosamine Reductase, domain 2"/>
    <property type="match status" value="1"/>
</dbReference>
<evidence type="ECO:0000259" key="27">
    <source>
        <dbReference type="PROSITE" id="PS51387"/>
    </source>
</evidence>
<evidence type="ECO:0000256" key="6">
    <source>
        <dbReference type="ARBA" id="ARBA00022516"/>
    </source>
</evidence>
<dbReference type="GO" id="GO:0008609">
    <property type="term" value="F:alkylglycerone-phosphate synthase activity"/>
    <property type="evidence" value="ECO:0007669"/>
    <property type="project" value="UniProtKB-EC"/>
</dbReference>
<dbReference type="GO" id="GO:0005778">
    <property type="term" value="C:peroxisomal membrane"/>
    <property type="evidence" value="ECO:0007669"/>
    <property type="project" value="UniProtKB-SubCell"/>
</dbReference>
<accession>A0A8C2GMF3</accession>
<dbReference type="Gene3D" id="1.10.45.10">
    <property type="entry name" value="Vanillyl-alcohol Oxidase, Chain A, domain 4"/>
    <property type="match status" value="1"/>
</dbReference>
<dbReference type="Gene3D" id="3.30.465.10">
    <property type="match status" value="2"/>
</dbReference>
<dbReference type="FunFam" id="3.30.70.3450:FF:000001">
    <property type="entry name" value="Alkylglycerone-phosphate synthase"/>
    <property type="match status" value="1"/>
</dbReference>
<evidence type="ECO:0000256" key="9">
    <source>
        <dbReference type="ARBA" id="ARBA00022679"/>
    </source>
</evidence>
<organism evidence="28 29">
    <name type="scientific">Cyprinus carpio</name>
    <name type="common">Common carp</name>
    <dbReference type="NCBI Taxonomy" id="7962"/>
    <lineage>
        <taxon>Eukaryota</taxon>
        <taxon>Metazoa</taxon>
        <taxon>Chordata</taxon>
        <taxon>Craniata</taxon>
        <taxon>Vertebrata</taxon>
        <taxon>Euteleostomi</taxon>
        <taxon>Actinopterygii</taxon>
        <taxon>Neopterygii</taxon>
        <taxon>Teleostei</taxon>
        <taxon>Ostariophysi</taxon>
        <taxon>Cypriniformes</taxon>
        <taxon>Cyprinidae</taxon>
        <taxon>Cyprininae</taxon>
        <taxon>Cyprinus</taxon>
    </lineage>
</organism>
<keyword evidence="15 25" id="KW-0576">Peroxisome</keyword>
<comment type="function">
    <text evidence="20">Catalyzes the exchange of the acyl chain in acyl-dihydroxyacetonephosphate (acyl-DHAP) for a long chain fatty alcohol, yielding the first ether linked intermediate, i.e. alkyl-dihydroxyacetonephosphate (alkyl-DHAP), in the pathway of ether lipid biosynthesis.</text>
</comment>
<dbReference type="InterPro" id="IPR016169">
    <property type="entry name" value="FAD-bd_PCMH_sub2"/>
</dbReference>
<feature type="binding site" evidence="23">
    <location>
        <begin position="202"/>
        <end position="208"/>
    </location>
    <ligand>
        <name>FAD</name>
        <dbReference type="ChEBI" id="CHEBI:57692"/>
    </ligand>
</feature>
<comment type="similarity">
    <text evidence="4 25">Belongs to the FAD-binding oxidoreductase/transferase type 4 family.</text>
</comment>
<comment type="catalytic activity">
    <reaction evidence="19">
        <text>hexadecan-1-ol + 1-hexadecanoylglycerone 3-phosphate = 1-O-hexadecylglycerone 3-phosphate + hexadecanoate + H(+)</text>
        <dbReference type="Rhea" id="RHEA:40659"/>
        <dbReference type="ChEBI" id="CHEBI:7896"/>
        <dbReference type="ChEBI" id="CHEBI:15378"/>
        <dbReference type="ChEBI" id="CHEBI:16125"/>
        <dbReference type="ChEBI" id="CHEBI:58303"/>
        <dbReference type="ChEBI" id="CHEBI:77429"/>
    </reaction>
    <physiologicalReaction direction="left-to-right" evidence="19">
        <dbReference type="Rhea" id="RHEA:40660"/>
    </physiologicalReaction>
</comment>
<evidence type="ECO:0000256" key="19">
    <source>
        <dbReference type="ARBA" id="ARBA00053007"/>
    </source>
</evidence>
<evidence type="ECO:0000256" key="17">
    <source>
        <dbReference type="ARBA" id="ARBA00050094"/>
    </source>
</evidence>
<keyword evidence="8 25" id="KW-0285">Flavoprotein</keyword>